<dbReference type="GeneID" id="109585008"/>
<dbReference type="SUPFAM" id="SSF52540">
    <property type="entry name" value="P-loop containing nucleoside triphosphate hydrolases"/>
    <property type="match status" value="1"/>
</dbReference>
<feature type="repeat" description="ANK" evidence="3">
    <location>
        <begin position="147"/>
        <end position="179"/>
    </location>
</feature>
<dbReference type="PROSITE" id="PS50297">
    <property type="entry name" value="ANK_REP_REGION"/>
    <property type="match status" value="1"/>
</dbReference>
<evidence type="ECO:0000256" key="2">
    <source>
        <dbReference type="ARBA" id="ARBA00023043"/>
    </source>
</evidence>
<dbReference type="EnsemblMetazoa" id="XM_020000937.1">
    <property type="protein sequence ID" value="XP_019856496.1"/>
    <property type="gene ID" value="LOC109585008"/>
</dbReference>
<dbReference type="RefSeq" id="XP_019856496.1">
    <property type="nucleotide sequence ID" value="XM_020000937.1"/>
</dbReference>
<evidence type="ECO:0000313" key="6">
    <source>
        <dbReference type="Proteomes" id="UP000007879"/>
    </source>
</evidence>
<protein>
    <recommendedName>
        <fullName evidence="7">Non-specific serine/threonine protein kinase</fullName>
    </recommendedName>
</protein>
<dbReference type="InterPro" id="IPR002110">
    <property type="entry name" value="Ankyrin_rpt"/>
</dbReference>
<reference evidence="5" key="2">
    <citation type="submission" date="2024-06" db="UniProtKB">
        <authorList>
            <consortium name="EnsemblMetazoa"/>
        </authorList>
    </citation>
    <scope>IDENTIFICATION</scope>
</reference>
<keyword evidence="1" id="KW-0677">Repeat</keyword>
<accession>A0AAN0JI65</accession>
<dbReference type="PANTHER" id="PTHR24198:SF165">
    <property type="entry name" value="ANKYRIN REPEAT-CONTAINING PROTEIN-RELATED"/>
    <property type="match status" value="1"/>
</dbReference>
<keyword evidence="2 3" id="KW-0040">ANK repeat</keyword>
<organism evidence="5 6">
    <name type="scientific">Amphimedon queenslandica</name>
    <name type="common">Sponge</name>
    <dbReference type="NCBI Taxonomy" id="400682"/>
    <lineage>
        <taxon>Eukaryota</taxon>
        <taxon>Metazoa</taxon>
        <taxon>Porifera</taxon>
        <taxon>Demospongiae</taxon>
        <taxon>Heteroscleromorpha</taxon>
        <taxon>Haplosclerida</taxon>
        <taxon>Niphatidae</taxon>
        <taxon>Amphimedon</taxon>
    </lineage>
</organism>
<dbReference type="PANTHER" id="PTHR24198">
    <property type="entry name" value="ANKYRIN REPEAT AND PROTEIN KINASE DOMAIN-CONTAINING PROTEIN"/>
    <property type="match status" value="1"/>
</dbReference>
<evidence type="ECO:0000256" key="1">
    <source>
        <dbReference type="ARBA" id="ARBA00022737"/>
    </source>
</evidence>
<evidence type="ECO:0000256" key="3">
    <source>
        <dbReference type="PROSITE-ProRule" id="PRU00023"/>
    </source>
</evidence>
<sequence length="1369" mass="154720">MGNAQSEKLYSYCRTGNVEKVNQILNSARPQHHFDVDWKHPGKHYRSPLIVASKKGHKEVVISLLDKKASTGQRDFFGWNALDYAAYKGHNEVAEILTRDGNWVSNGRTSYYNESSLHIATRCLNVEIAEVLLKRGGTALIDATTSGRKTALHYAVAKRNIELVRLLLKHNASIYIRNMDRQTPLQLARSKNFKDAVQLMDKVRNAPGSFETTSNDHEDIEDNDAVVTDSIRGHSESKIDSVSIFSEAIEVQCSIKCIVSGPPMSGKTVFTNRVKGEIVNITKTNGSPRPHAKKLMTRQKSFVIPFARLSSIASLGSENSSDDDGQPPNSPPYTPQDSFKSTASKYFDDTENLYQLPDRISYDPRSLHIFNVGSQPELIPALPLILRGPALYFVFFDVSCELTKEIVVRGDDGYTMHYSTIQYLHQTLSSYYEIGREDGCKAILIATHIDHIGRDNMQKVLKKKDKELRKYFGKADFVNDDFIVTDPKNSYLFFPIDNMNGDDAELKHVVKFIEDILSKSFKPMQMSYDVARFLNKIEQKYSKTEAGICHYDEAIKVARECNISKGDLPQVLEFLHRNVGTLLYFEEVDGLNEFVICNPDALFFSLNRFIRSIGNNGAIRLSGEVPASLLDGTTIQECTLPISERHIISLLMHLNLFMELPLNSDIYFSSNILLPDTNIILPTEEEVHTIQNSPLLIQFEGCYVPSRLFNALIVKLAQKWKLRTPGRSSNSVCFITEYGDAIRLLSRFSHMEIHVEGASAIHMHVSQFIVKTLTKIASSTQSFSIGFYCPEPKPIPHFSQLQRSCSSLICSAIQCPLYNKEIPLQSQHKMWYPSIAKGIVSPRAFPRSLRTPQENVICTTTDPGITKQSGKLKNVEENIAKKDLEIAHLKHKITEQEKMLKKRRIDVIDLIPKILLARIKSRLAAYLWNSVLTPTQSLLASNKLALLHLLIFTILICFSYQGSNNLKESLVGVEILASNKLLVAGGQHERLHWDDFGIKLDIPHDALPRGVLAEIVIHVSKSGPYVLPNSQEWKMSSAIYWITSNKDFQKPILLGIWHNINDIKNVSHIRFISAEQVREGNKYIFRKLATGYFLSEDSYGYISLLHFSGFCIQASRDSDSKLVGSLLHKSSQSGYKFEYSFLIYEERPQGLSQKLISESGYTDWLISPPVIVEFQSEMIQLVINTNGTNQWKVMARFPPAICYKKDIIDGIVISNMQFFATWKGKSKPDPDPITLNLQGAKRPEALIIIPEAIKDPLGNTELISPTQLANLVLHLSEVNEILQLCLFMGISFPGCEKIQMEHKDIDVQKIVLIHKWFEGGPRMWSQFIRALAMIKKCKKAAEMAREHKAEFSETDEAVLSCPDLGKREL</sequence>
<name>A0AAN0JI65_AMPQE</name>
<evidence type="ECO:0000313" key="5">
    <source>
        <dbReference type="EnsemblMetazoa" id="XP_019856496.1"/>
    </source>
</evidence>
<evidence type="ECO:0000256" key="4">
    <source>
        <dbReference type="SAM" id="MobiDB-lite"/>
    </source>
</evidence>
<dbReference type="Pfam" id="PF12796">
    <property type="entry name" value="Ank_2"/>
    <property type="match status" value="2"/>
</dbReference>
<keyword evidence="6" id="KW-1185">Reference proteome</keyword>
<evidence type="ECO:0008006" key="7">
    <source>
        <dbReference type="Google" id="ProtNLM"/>
    </source>
</evidence>
<dbReference type="Proteomes" id="UP000007879">
    <property type="component" value="Unassembled WGS sequence"/>
</dbReference>
<dbReference type="KEGG" id="aqu:109585008"/>
<dbReference type="PROSITE" id="PS50088">
    <property type="entry name" value="ANK_REPEAT"/>
    <property type="match status" value="1"/>
</dbReference>
<dbReference type="Gene3D" id="1.25.40.20">
    <property type="entry name" value="Ankyrin repeat-containing domain"/>
    <property type="match status" value="2"/>
</dbReference>
<dbReference type="SMART" id="SM00248">
    <property type="entry name" value="ANK"/>
    <property type="match status" value="4"/>
</dbReference>
<reference evidence="6" key="1">
    <citation type="journal article" date="2010" name="Nature">
        <title>The Amphimedon queenslandica genome and the evolution of animal complexity.</title>
        <authorList>
            <person name="Srivastava M."/>
            <person name="Simakov O."/>
            <person name="Chapman J."/>
            <person name="Fahey B."/>
            <person name="Gauthier M.E."/>
            <person name="Mitros T."/>
            <person name="Richards G.S."/>
            <person name="Conaco C."/>
            <person name="Dacre M."/>
            <person name="Hellsten U."/>
            <person name="Larroux C."/>
            <person name="Putnam N.H."/>
            <person name="Stanke M."/>
            <person name="Adamska M."/>
            <person name="Darling A."/>
            <person name="Degnan S.M."/>
            <person name="Oakley T.H."/>
            <person name="Plachetzki D.C."/>
            <person name="Zhai Y."/>
            <person name="Adamski M."/>
            <person name="Calcino A."/>
            <person name="Cummins S.F."/>
            <person name="Goodstein D.M."/>
            <person name="Harris C."/>
            <person name="Jackson D.J."/>
            <person name="Leys S.P."/>
            <person name="Shu S."/>
            <person name="Woodcroft B.J."/>
            <person name="Vervoort M."/>
            <person name="Kosik K.S."/>
            <person name="Manning G."/>
            <person name="Degnan B.M."/>
            <person name="Rokhsar D.S."/>
        </authorList>
    </citation>
    <scope>NUCLEOTIDE SEQUENCE [LARGE SCALE GENOMIC DNA]</scope>
</reference>
<feature type="region of interest" description="Disordered" evidence="4">
    <location>
        <begin position="315"/>
        <end position="341"/>
    </location>
</feature>
<dbReference type="SUPFAM" id="SSF48403">
    <property type="entry name" value="Ankyrin repeat"/>
    <property type="match status" value="1"/>
</dbReference>
<dbReference type="InterPro" id="IPR027417">
    <property type="entry name" value="P-loop_NTPase"/>
</dbReference>
<dbReference type="InterPro" id="IPR036770">
    <property type="entry name" value="Ankyrin_rpt-contain_sf"/>
</dbReference>
<proteinExistence type="predicted"/>